<evidence type="ECO:0000313" key="1">
    <source>
        <dbReference type="EMBL" id="KAK5940399.1"/>
    </source>
</evidence>
<name>A0ABR0RJJ7_9EURO</name>
<dbReference type="RefSeq" id="XP_064728489.1">
    <property type="nucleotide sequence ID" value="XM_064876225.1"/>
</dbReference>
<evidence type="ECO:0000313" key="2">
    <source>
        <dbReference type="Proteomes" id="UP001334248"/>
    </source>
</evidence>
<dbReference type="Proteomes" id="UP001334248">
    <property type="component" value="Unassembled WGS sequence"/>
</dbReference>
<dbReference type="GeneID" id="90001268"/>
<organism evidence="1 2">
    <name type="scientific">Knufia obscura</name>
    <dbReference type="NCBI Taxonomy" id="1635080"/>
    <lineage>
        <taxon>Eukaryota</taxon>
        <taxon>Fungi</taxon>
        <taxon>Dikarya</taxon>
        <taxon>Ascomycota</taxon>
        <taxon>Pezizomycotina</taxon>
        <taxon>Eurotiomycetes</taxon>
        <taxon>Chaetothyriomycetidae</taxon>
        <taxon>Chaetothyriales</taxon>
        <taxon>Trichomeriaceae</taxon>
        <taxon>Knufia</taxon>
    </lineage>
</organism>
<gene>
    <name evidence="1" type="ORF">PMZ80_007819</name>
</gene>
<comment type="caution">
    <text evidence="1">The sequence shown here is derived from an EMBL/GenBank/DDBJ whole genome shotgun (WGS) entry which is preliminary data.</text>
</comment>
<keyword evidence="2" id="KW-1185">Reference proteome</keyword>
<dbReference type="EMBL" id="JAVHJV010000009">
    <property type="protein sequence ID" value="KAK5940399.1"/>
    <property type="molecule type" value="Genomic_DNA"/>
</dbReference>
<reference evidence="1 2" key="1">
    <citation type="journal article" date="2023" name="Res Sq">
        <title>Genomic and morphological characterization of Knufia obscura isolated from the Mars 2020 spacecraft assembly facility.</title>
        <authorList>
            <person name="Chander A.M."/>
            <person name="Teixeira M.M."/>
            <person name="Singh N.K."/>
            <person name="Williams M.P."/>
            <person name="Parker C.W."/>
            <person name="Leo P."/>
            <person name="Stajich J.E."/>
            <person name="Torok T."/>
            <person name="Tighe S."/>
            <person name="Mason C.E."/>
            <person name="Venkateswaran K."/>
        </authorList>
    </citation>
    <scope>NUCLEOTIDE SEQUENCE [LARGE SCALE GENOMIC DNA]</scope>
    <source>
        <strain evidence="1 2">CCFEE 5817</strain>
    </source>
</reference>
<accession>A0ABR0RJJ7</accession>
<sequence>MTQYAVARTGYVTEKEIFIRSIIGRSGAGSKLQREQSDYMKARFNRDLRDIKSWMENHALVEGTPGGFLRLAAACLRLAAKVPSNVSTGRLGTSLKSFGWFAAGLCVPELVKERSDSGSVSSRFTAPLPYRA</sequence>
<proteinExistence type="predicted"/>
<protein>
    <submittedName>
        <fullName evidence="1">Uncharacterized protein</fullName>
    </submittedName>
</protein>